<feature type="non-terminal residue" evidence="1">
    <location>
        <position position="1"/>
    </location>
</feature>
<protein>
    <submittedName>
        <fullName evidence="1">Uncharacterized protein</fullName>
    </submittedName>
</protein>
<keyword evidence="2" id="KW-1185">Reference proteome</keyword>
<proteinExistence type="predicted"/>
<gene>
    <name evidence="1" type="ORF">UJA718_LOCUS42399</name>
</gene>
<dbReference type="Proteomes" id="UP000663873">
    <property type="component" value="Unassembled WGS sequence"/>
</dbReference>
<evidence type="ECO:0000313" key="2">
    <source>
        <dbReference type="Proteomes" id="UP000663873"/>
    </source>
</evidence>
<organism evidence="1 2">
    <name type="scientific">Rotaria socialis</name>
    <dbReference type="NCBI Taxonomy" id="392032"/>
    <lineage>
        <taxon>Eukaryota</taxon>
        <taxon>Metazoa</taxon>
        <taxon>Spiralia</taxon>
        <taxon>Gnathifera</taxon>
        <taxon>Rotifera</taxon>
        <taxon>Eurotatoria</taxon>
        <taxon>Bdelloidea</taxon>
        <taxon>Philodinida</taxon>
        <taxon>Philodinidae</taxon>
        <taxon>Rotaria</taxon>
    </lineage>
</organism>
<comment type="caution">
    <text evidence="1">The sequence shown here is derived from an EMBL/GenBank/DDBJ whole genome shotgun (WGS) entry which is preliminary data.</text>
</comment>
<accession>A0A821QT58</accession>
<dbReference type="AlphaFoldDB" id="A0A821QT58"/>
<name>A0A821QT58_9BILA</name>
<evidence type="ECO:0000313" key="1">
    <source>
        <dbReference type="EMBL" id="CAF4826499.1"/>
    </source>
</evidence>
<dbReference type="EMBL" id="CAJOBP010054315">
    <property type="protein sequence ID" value="CAF4826499.1"/>
    <property type="molecule type" value="Genomic_DNA"/>
</dbReference>
<reference evidence="1" key="1">
    <citation type="submission" date="2021-02" db="EMBL/GenBank/DDBJ databases">
        <authorList>
            <person name="Nowell W R."/>
        </authorList>
    </citation>
    <scope>NUCLEOTIDE SEQUENCE</scope>
</reference>
<sequence>MITGNLGLDQLITYFISTASDIVDFASTMVGQSEELIQDKNKDIMKAII</sequence>